<evidence type="ECO:0000313" key="7">
    <source>
        <dbReference type="EMBL" id="MBE3637730.1"/>
    </source>
</evidence>
<dbReference type="RefSeq" id="WP_193180669.1">
    <property type="nucleotide sequence ID" value="NZ_JACVXA010000011.1"/>
</dbReference>
<feature type="transmembrane region" description="Helical" evidence="5">
    <location>
        <begin position="146"/>
        <end position="167"/>
    </location>
</feature>
<reference evidence="7" key="1">
    <citation type="submission" date="2020-09" db="EMBL/GenBank/DDBJ databases">
        <title>A novel bacterium of genus Mangrovicoccus, isolated from South China Sea.</title>
        <authorList>
            <person name="Huang H."/>
            <person name="Mo K."/>
            <person name="Hu Y."/>
        </authorList>
    </citation>
    <scope>NUCLEOTIDE SEQUENCE</scope>
    <source>
        <strain evidence="7">HB182678</strain>
    </source>
</reference>
<protein>
    <submittedName>
        <fullName evidence="7">YIP1 family protein</fullName>
    </submittedName>
</protein>
<dbReference type="InterPro" id="IPR006977">
    <property type="entry name" value="Yip1_dom"/>
</dbReference>
<keyword evidence="4 5" id="KW-0472">Membrane</keyword>
<feature type="transmembrane region" description="Helical" evidence="5">
    <location>
        <begin position="173"/>
        <end position="202"/>
    </location>
</feature>
<evidence type="ECO:0000256" key="2">
    <source>
        <dbReference type="ARBA" id="ARBA00022692"/>
    </source>
</evidence>
<dbReference type="EMBL" id="JACVXA010000011">
    <property type="protein sequence ID" value="MBE3637730.1"/>
    <property type="molecule type" value="Genomic_DNA"/>
</dbReference>
<organism evidence="7 8">
    <name type="scientific">Mangrovicoccus algicola</name>
    <dbReference type="NCBI Taxonomy" id="2771008"/>
    <lineage>
        <taxon>Bacteria</taxon>
        <taxon>Pseudomonadati</taxon>
        <taxon>Pseudomonadota</taxon>
        <taxon>Alphaproteobacteria</taxon>
        <taxon>Rhodobacterales</taxon>
        <taxon>Paracoccaceae</taxon>
        <taxon>Mangrovicoccus</taxon>
    </lineage>
</organism>
<comment type="subcellular location">
    <subcellularLocation>
        <location evidence="1">Membrane</location>
        <topology evidence="1">Multi-pass membrane protein</topology>
    </subcellularLocation>
</comment>
<dbReference type="GO" id="GO:0016020">
    <property type="term" value="C:membrane"/>
    <property type="evidence" value="ECO:0007669"/>
    <property type="project" value="UniProtKB-SubCell"/>
</dbReference>
<evidence type="ECO:0000259" key="6">
    <source>
        <dbReference type="Pfam" id="PF04893"/>
    </source>
</evidence>
<dbReference type="AlphaFoldDB" id="A0A8J6Z769"/>
<keyword evidence="8" id="KW-1185">Reference proteome</keyword>
<comment type="caution">
    <text evidence="7">The sequence shown here is derived from an EMBL/GenBank/DDBJ whole genome shotgun (WGS) entry which is preliminary data.</text>
</comment>
<name>A0A8J6Z769_9RHOB</name>
<feature type="domain" description="Yip1" evidence="6">
    <location>
        <begin position="19"/>
        <end position="193"/>
    </location>
</feature>
<feature type="transmembrane region" description="Helical" evidence="5">
    <location>
        <begin position="75"/>
        <end position="95"/>
    </location>
</feature>
<evidence type="ECO:0000256" key="3">
    <source>
        <dbReference type="ARBA" id="ARBA00022989"/>
    </source>
</evidence>
<gene>
    <name evidence="7" type="ORF">ICN82_05850</name>
</gene>
<feature type="transmembrane region" description="Helical" evidence="5">
    <location>
        <begin position="115"/>
        <end position="139"/>
    </location>
</feature>
<sequence>MTPRLTEFTLGGILTLVLATLRDPRGTGRQILSMQLPVPVLWLLLVTIAVWTALLGQTAAVLLLPGDAAEGGFTIGPLGVAAMQVGGLLATVLAVHHLGRLMGGQGTLERSLLLMSWLEVVMLCVQIVQLAVLLVFSVLGAATPGLFVVVASFALMMWVFTAFVAEIHGFHNLWLVFLMIIVSVLAISFVLSLVLSMLGLTFTGGGFA</sequence>
<evidence type="ECO:0000256" key="4">
    <source>
        <dbReference type="ARBA" id="ARBA00023136"/>
    </source>
</evidence>
<dbReference type="Pfam" id="PF04893">
    <property type="entry name" value="Yip1"/>
    <property type="match status" value="1"/>
</dbReference>
<keyword evidence="2 5" id="KW-0812">Transmembrane</keyword>
<evidence type="ECO:0000256" key="5">
    <source>
        <dbReference type="SAM" id="Phobius"/>
    </source>
</evidence>
<accession>A0A8J6Z769</accession>
<dbReference type="Proteomes" id="UP000609121">
    <property type="component" value="Unassembled WGS sequence"/>
</dbReference>
<proteinExistence type="predicted"/>
<keyword evidence="3 5" id="KW-1133">Transmembrane helix</keyword>
<evidence type="ECO:0000313" key="8">
    <source>
        <dbReference type="Proteomes" id="UP000609121"/>
    </source>
</evidence>
<evidence type="ECO:0000256" key="1">
    <source>
        <dbReference type="ARBA" id="ARBA00004141"/>
    </source>
</evidence>
<feature type="transmembrane region" description="Helical" evidence="5">
    <location>
        <begin position="40"/>
        <end position="63"/>
    </location>
</feature>